<evidence type="ECO:0008006" key="6">
    <source>
        <dbReference type="Google" id="ProtNLM"/>
    </source>
</evidence>
<name>A0A179B3M9_9ACTO</name>
<feature type="region of interest" description="Disordered" evidence="2">
    <location>
        <begin position="148"/>
        <end position="207"/>
    </location>
</feature>
<proteinExistence type="predicted"/>
<dbReference type="AlphaFoldDB" id="A0A179B3M9"/>
<protein>
    <recommendedName>
        <fullName evidence="6">DUF4352 domain-containing protein</fullName>
    </recommendedName>
</protein>
<feature type="compositionally biased region" description="Polar residues" evidence="2">
    <location>
        <begin position="25"/>
        <end position="42"/>
    </location>
</feature>
<evidence type="ECO:0000313" key="5">
    <source>
        <dbReference type="Proteomes" id="UP000078368"/>
    </source>
</evidence>
<gene>
    <name evidence="4" type="ORF">A4H34_02520</name>
</gene>
<feature type="region of interest" description="Disordered" evidence="2">
    <location>
        <begin position="1"/>
        <end position="114"/>
    </location>
</feature>
<dbReference type="OrthoDB" id="3271826at2"/>
<dbReference type="RefSeq" id="WP_064230965.1">
    <property type="nucleotide sequence ID" value="NZ_LVZK01000001.1"/>
</dbReference>
<evidence type="ECO:0000256" key="3">
    <source>
        <dbReference type="SAM" id="Phobius"/>
    </source>
</evidence>
<dbReference type="InterPro" id="IPR029050">
    <property type="entry name" value="Immunoprotect_excell_Ig-like"/>
</dbReference>
<dbReference type="Proteomes" id="UP000078368">
    <property type="component" value="Unassembled WGS sequence"/>
</dbReference>
<reference evidence="4 5" key="1">
    <citation type="submission" date="2016-04" db="EMBL/GenBank/DDBJ databases">
        <title>Peptidophaga gingivicola gen. nov., sp. nov., isolated from human subgingival plaque.</title>
        <authorList>
            <person name="Beall C.J."/>
            <person name="Mokrzan E.M."/>
            <person name="Griffen A.L."/>
            <person name="Leys E.J."/>
        </authorList>
    </citation>
    <scope>NUCLEOTIDE SEQUENCE [LARGE SCALE GENOMIC DNA]</scope>
    <source>
        <strain evidence="4 5">BA112</strain>
    </source>
</reference>
<feature type="compositionally biased region" description="Low complexity" evidence="2">
    <location>
        <begin position="48"/>
        <end position="67"/>
    </location>
</feature>
<keyword evidence="3" id="KW-1133">Transmembrane helix</keyword>
<feature type="compositionally biased region" description="Acidic residues" evidence="2">
    <location>
        <begin position="165"/>
        <end position="194"/>
    </location>
</feature>
<dbReference type="EMBL" id="LVZK01000001">
    <property type="protein sequence ID" value="OAP86070.1"/>
    <property type="molecule type" value="Genomic_DNA"/>
</dbReference>
<keyword evidence="1" id="KW-0732">Signal</keyword>
<accession>A0A179B3M9</accession>
<sequence length="352" mass="37677">MTDFSYGSGGRQEPGRDGYAAGTGPWSSEQGPQSGAPYNQQPLGYEGAFASNSPNAPSQASAPDAAAWEYDYAPSVTPGSSRPFSQPPAGGPPFGDPRQAMGYGGAGYPPGAAFQQPRRRVSPAIVVVAVIAVVGVVVGALWATGVFGKSKPEADPTPSVTTTDPTDDDTTDPTDDDTTDPSDDDTTDPTDDDTTQSNDPQDPLGQIGYQIKPVTKQGDTYTLQDTTVQVLEYKADAREQVKVANSRDYKDDEAYVGVKIRLTNNGSQRTYPFDYRFYVGDPSSNNLMFEVEDSSQGALTSSKYVEVGKPIEGWVYFSALDPPNAGKMKLYVRTPGDHYPKKVAYRCEEPIG</sequence>
<feature type="transmembrane region" description="Helical" evidence="3">
    <location>
        <begin position="124"/>
        <end position="143"/>
    </location>
</feature>
<keyword evidence="3" id="KW-0472">Membrane</keyword>
<organism evidence="4 5">
    <name type="scientific">Peptidiphaga gingivicola</name>
    <dbReference type="NCBI Taxonomy" id="2741497"/>
    <lineage>
        <taxon>Bacteria</taxon>
        <taxon>Bacillati</taxon>
        <taxon>Actinomycetota</taxon>
        <taxon>Actinomycetes</taxon>
        <taxon>Actinomycetales</taxon>
        <taxon>Actinomycetaceae</taxon>
        <taxon>Peptidiphaga</taxon>
    </lineage>
</organism>
<comment type="caution">
    <text evidence="4">The sequence shown here is derived from an EMBL/GenBank/DDBJ whole genome shotgun (WGS) entry which is preliminary data.</text>
</comment>
<dbReference type="Gene3D" id="2.60.40.1240">
    <property type="match status" value="1"/>
</dbReference>
<feature type="compositionally biased region" description="Pro residues" evidence="2">
    <location>
        <begin position="85"/>
        <end position="95"/>
    </location>
</feature>
<evidence type="ECO:0000313" key="4">
    <source>
        <dbReference type="EMBL" id="OAP86070.1"/>
    </source>
</evidence>
<keyword evidence="5" id="KW-1185">Reference proteome</keyword>
<keyword evidence="3" id="KW-0812">Transmembrane</keyword>
<evidence type="ECO:0000256" key="2">
    <source>
        <dbReference type="SAM" id="MobiDB-lite"/>
    </source>
</evidence>
<evidence type="ECO:0000256" key="1">
    <source>
        <dbReference type="ARBA" id="ARBA00022729"/>
    </source>
</evidence>